<keyword evidence="2" id="KW-0472">Membrane</keyword>
<keyword evidence="4" id="KW-1185">Reference proteome</keyword>
<dbReference type="InterPro" id="IPR005625">
    <property type="entry name" value="PepSY-ass_TM"/>
</dbReference>
<dbReference type="Pfam" id="PF03929">
    <property type="entry name" value="PepSY_TM"/>
    <property type="match status" value="1"/>
</dbReference>
<feature type="transmembrane region" description="Helical" evidence="2">
    <location>
        <begin position="373"/>
        <end position="394"/>
    </location>
</feature>
<dbReference type="PANTHER" id="PTHR34219">
    <property type="entry name" value="IRON-REGULATED INNER MEMBRANE PROTEIN-RELATED"/>
    <property type="match status" value="1"/>
</dbReference>
<keyword evidence="2" id="KW-0812">Transmembrane</keyword>
<dbReference type="PANTHER" id="PTHR34219:SF3">
    <property type="entry name" value="BLL7967 PROTEIN"/>
    <property type="match status" value="1"/>
</dbReference>
<feature type="transmembrane region" description="Helical" evidence="2">
    <location>
        <begin position="165"/>
        <end position="185"/>
    </location>
</feature>
<evidence type="ECO:0000256" key="1">
    <source>
        <dbReference type="SAM" id="MobiDB-lite"/>
    </source>
</evidence>
<evidence type="ECO:0000256" key="2">
    <source>
        <dbReference type="SAM" id="Phobius"/>
    </source>
</evidence>
<accession>A0A3D8Y5Z5</accession>
<organism evidence="3 4">
    <name type="scientific">Dyadobacter luteus</name>
    <dbReference type="NCBI Taxonomy" id="2259619"/>
    <lineage>
        <taxon>Bacteria</taxon>
        <taxon>Pseudomonadati</taxon>
        <taxon>Bacteroidota</taxon>
        <taxon>Cytophagia</taxon>
        <taxon>Cytophagales</taxon>
        <taxon>Spirosomataceae</taxon>
        <taxon>Dyadobacter</taxon>
    </lineage>
</organism>
<sequence length="454" mass="51343">MNPLKRSGKVLENGGKVKREGKSTFRKVNDWLHLWLGLISGIIVFIVCVTGCIWVFNSEITWLIEPETRAEKQEKAVLAPSVIREIAAQKFPGQKVTYAQLQQGRAVNVGVGDYDAAFYYTVLMNPYTGEIQAVKKHLKDEEDFFRWILNGHRFLWLPWEIGRPIVNYATMVFVVLLITGLIWWYPKKWTQSTRDKSFKIKRNGTWKRINLDLHNVLGFYSLLFLLAIALTGMVYGIEWYSNGLYWVTSGGESEPEWKENKSDSLQNGKFYTSAQALDKAWAKVVAENPATTGFYYGFPDTTDTKSTLNFTVYPTAGQFYNTVSYNFDRHTLKRLERNEVYDKAFAEASFAGKLRRMNYDIHVGSILGFPGKVLAFLAALIGASLPVTGFIIWWNRKGFGNGKKKKVGKATKQPGVKPKADSAGAEPRKPAFRPKAVKPEVSVNLNVSDNAGND</sequence>
<feature type="region of interest" description="Disordered" evidence="1">
    <location>
        <begin position="402"/>
        <end position="454"/>
    </location>
</feature>
<comment type="caution">
    <text evidence="3">The sequence shown here is derived from an EMBL/GenBank/DDBJ whole genome shotgun (WGS) entry which is preliminary data.</text>
</comment>
<feature type="transmembrane region" description="Helical" evidence="2">
    <location>
        <begin position="32"/>
        <end position="56"/>
    </location>
</feature>
<name>A0A3D8Y5Z5_9BACT</name>
<evidence type="ECO:0000313" key="3">
    <source>
        <dbReference type="EMBL" id="REA58050.1"/>
    </source>
</evidence>
<reference evidence="3 4" key="1">
    <citation type="submission" date="2018-07" db="EMBL/GenBank/DDBJ databases">
        <title>Dyadobacter roseus sp. nov., isolated from rose rhizosphere soil.</title>
        <authorList>
            <person name="Chen L."/>
        </authorList>
    </citation>
    <scope>NUCLEOTIDE SEQUENCE [LARGE SCALE GENOMIC DNA]</scope>
    <source>
        <strain evidence="3 4">RS19</strain>
    </source>
</reference>
<dbReference type="EMBL" id="QNUL01000023">
    <property type="protein sequence ID" value="REA58050.1"/>
    <property type="molecule type" value="Genomic_DNA"/>
</dbReference>
<keyword evidence="2" id="KW-1133">Transmembrane helix</keyword>
<evidence type="ECO:0000313" key="4">
    <source>
        <dbReference type="Proteomes" id="UP000256373"/>
    </source>
</evidence>
<dbReference type="AlphaFoldDB" id="A0A3D8Y5Z5"/>
<protein>
    <submittedName>
        <fullName evidence="3">PepSY domain-containing protein</fullName>
    </submittedName>
</protein>
<dbReference type="Proteomes" id="UP000256373">
    <property type="component" value="Unassembled WGS sequence"/>
</dbReference>
<feature type="compositionally biased region" description="Polar residues" evidence="1">
    <location>
        <begin position="443"/>
        <end position="454"/>
    </location>
</feature>
<proteinExistence type="predicted"/>
<dbReference type="RefSeq" id="WP_115833089.1">
    <property type="nucleotide sequence ID" value="NZ_QNUL01000023.1"/>
</dbReference>
<feature type="transmembrane region" description="Helical" evidence="2">
    <location>
        <begin position="217"/>
        <end position="237"/>
    </location>
</feature>
<gene>
    <name evidence="3" type="ORF">DSL64_21945</name>
</gene>
<dbReference type="OrthoDB" id="111691at2"/>